<feature type="compositionally biased region" description="Low complexity" evidence="1">
    <location>
        <begin position="399"/>
        <end position="412"/>
    </location>
</feature>
<evidence type="ECO:0000313" key="4">
    <source>
        <dbReference type="Proteomes" id="UP000611640"/>
    </source>
</evidence>
<evidence type="ECO:0000313" key="3">
    <source>
        <dbReference type="EMBL" id="BCJ37200.1"/>
    </source>
</evidence>
<name>A0A7R7DSR6_9ACTN</name>
<feature type="region of interest" description="Disordered" evidence="1">
    <location>
        <begin position="358"/>
        <end position="440"/>
    </location>
</feature>
<keyword evidence="4" id="KW-1185">Reference proteome</keyword>
<dbReference type="PANTHER" id="PTHR38009">
    <property type="entry name" value="CONSERVED HYPOTHETICAL PHAGE TAIL PROTEIN"/>
    <property type="match status" value="1"/>
</dbReference>
<feature type="compositionally biased region" description="Low complexity" evidence="1">
    <location>
        <begin position="361"/>
        <end position="392"/>
    </location>
</feature>
<feature type="domain" description="Contractile injection system tube protein N-terminal" evidence="2">
    <location>
        <begin position="233"/>
        <end position="363"/>
    </location>
</feature>
<feature type="region of interest" description="Disordered" evidence="1">
    <location>
        <begin position="1"/>
        <end position="60"/>
    </location>
</feature>
<dbReference type="KEGG" id="atl:Athai_47030"/>
<dbReference type="GO" id="GO:0005198">
    <property type="term" value="F:structural molecule activity"/>
    <property type="evidence" value="ECO:0007669"/>
    <property type="project" value="InterPro"/>
</dbReference>
<gene>
    <name evidence="3" type="ORF">Athai_47030</name>
</gene>
<dbReference type="Proteomes" id="UP000611640">
    <property type="component" value="Chromosome"/>
</dbReference>
<dbReference type="NCBIfam" id="TIGR02241">
    <property type="entry name" value="conserved hypothetical phage tail region protein"/>
    <property type="match status" value="1"/>
</dbReference>
<protein>
    <recommendedName>
        <fullName evidence="2">Contractile injection system tube protein N-terminal domain-containing protein</fullName>
    </recommendedName>
</protein>
<organism evidence="3 4">
    <name type="scientific">Actinocatenispora thailandica</name>
    <dbReference type="NCBI Taxonomy" id="227318"/>
    <lineage>
        <taxon>Bacteria</taxon>
        <taxon>Bacillati</taxon>
        <taxon>Actinomycetota</taxon>
        <taxon>Actinomycetes</taxon>
        <taxon>Micromonosporales</taxon>
        <taxon>Micromonosporaceae</taxon>
        <taxon>Actinocatenispora</taxon>
    </lineage>
</organism>
<dbReference type="AlphaFoldDB" id="A0A7R7DSR6"/>
<feature type="compositionally biased region" description="Low complexity" evidence="1">
    <location>
        <begin position="15"/>
        <end position="60"/>
    </location>
</feature>
<dbReference type="Pfam" id="PF06841">
    <property type="entry name" value="Phage_T4_gp19"/>
    <property type="match status" value="1"/>
</dbReference>
<dbReference type="PANTHER" id="PTHR38009:SF1">
    <property type="entry name" value="CONSERVED HYPOTHETICAL PHAGE TAIL PROTEIN"/>
    <property type="match status" value="1"/>
</dbReference>
<dbReference type="EMBL" id="AP023355">
    <property type="protein sequence ID" value="BCJ37200.1"/>
    <property type="molecule type" value="Genomic_DNA"/>
</dbReference>
<accession>A0A7R7DSR6</accession>
<proteinExistence type="predicted"/>
<evidence type="ECO:0000256" key="1">
    <source>
        <dbReference type="SAM" id="MobiDB-lite"/>
    </source>
</evidence>
<dbReference type="Pfam" id="PF19266">
    <property type="entry name" value="CIS_tube"/>
    <property type="match status" value="1"/>
</dbReference>
<dbReference type="InterPro" id="IPR045361">
    <property type="entry name" value="CIS_tube_prot_N"/>
</dbReference>
<dbReference type="InterPro" id="IPR010667">
    <property type="entry name" value="Phage_T4_Gp19"/>
</dbReference>
<dbReference type="InterPro" id="IPR011747">
    <property type="entry name" value="CHP02241"/>
</dbReference>
<evidence type="ECO:0000259" key="2">
    <source>
        <dbReference type="Pfam" id="PF19266"/>
    </source>
</evidence>
<sequence>MTVTVGSVPPARSDPAGSVTAGPTPTTGTASSADGGTQAPGSPASGTATDAATGSSSSRRSTALGLSMRFAVKLDNTHLGEWQSCSGLSVNFNPQAVRTGGDHLHQYYLTGQLEYGTITLARAMNGRSSPRLQAWLHEVTSGWSAGVMDEDRTATVTLLDADRKIVARWELRGVVPVAWTGPDLAAGTNAVAIEKLQLRHQGFLGGMLGGSAGSSTAGPGRSVITLSDQRTEQRVEFRYNAESISVSRSTQRSENKDASGAKVQVEANQTTYSVNNLRLVGPDTEMYVERLLAFATPRAQESEPGASMNPQVFRPPQLSFRWGAFDHLVVIDKLGTTYDRFDGSGRPVRATVSLTLKEQSPADAATPPDAGPPAVEQSAVAGAAAADTTATDPGDDESAATPEASAASPAADEGGDAEDRRPQPGQDVRTGLAQRPGGRL</sequence>
<reference evidence="3 4" key="1">
    <citation type="submission" date="2020-08" db="EMBL/GenBank/DDBJ databases">
        <title>Whole genome shotgun sequence of Actinocatenispora thailandica NBRC 105041.</title>
        <authorList>
            <person name="Komaki H."/>
            <person name="Tamura T."/>
        </authorList>
    </citation>
    <scope>NUCLEOTIDE SEQUENCE [LARGE SCALE GENOMIC DNA]</scope>
    <source>
        <strain evidence="3 4">NBRC 105041</strain>
    </source>
</reference>